<dbReference type="PANTHER" id="PTHR32114">
    <property type="entry name" value="ABC TRANSPORTER ABCH.3"/>
    <property type="match status" value="1"/>
</dbReference>
<proteinExistence type="predicted"/>
<dbReference type="AlphaFoldDB" id="A0A644T4S9"/>
<organism evidence="3">
    <name type="scientific">bioreactor metagenome</name>
    <dbReference type="NCBI Taxonomy" id="1076179"/>
    <lineage>
        <taxon>unclassified sequences</taxon>
        <taxon>metagenomes</taxon>
        <taxon>ecological metagenomes</taxon>
    </lineage>
</organism>
<gene>
    <name evidence="3" type="ORF">SDC9_07346</name>
</gene>
<sequence>MRPLKLTMSAFGCYADKQTIDFETLGNEGLYLITGDTGAGKTTIFDAITFALFGETSGDNRKAEMLRSKYAQENAETYVELSFQYHDKVYLIKRNPAYVRAKQRGEGTTEEKADAELHLPDDRILTKLREVNAKVEEILGINREQFVQIAMIAQGEFLKVLHASTEDRIEIFRKIFYTDAYKTFQDRVKKDANGLATEIKEQRRGYDYSLGNIQVDASDDENTQKLSDAKSGLVLAGDVIEWLTQIISADGEVFSANEKLFEEVGIKLAEINQKFGQAEQDKKARDTLKAAEDRLPSEMAAQNEAESVLNAEKAKQPEYETVKMQIAEIERSLTKYQELQNLIDSIKVNEEKLSVEKQNAEDLQKKQISDTSAVETVKEELKSLADAEVIAETLRSQQGKLTTRQISLCSLTALLEDYSRLLSELKAAQDDYTEKSTIAKTKRDGYETLNKAYLDEQAGILAVELKDGQPCPVCGSTEHPAPAVLSAMAPTKAELDKVKKAAEVAESEMTTASGLASNLNGQSGTKREEIITAATTLLGETLFDNIPSVLESALTEVKTGLAGVSEQLAKQEKRIARKKELDEAIPTSESNLIKVGEALGKSKEQVAALTTQIDADNKTRDKQAAELKFKNEADAKSEISALNTKKKGYEDALQTAQTAYDTAKTKADGTATEIQTLQSQLGDSQPLDLDALKQDKVAIENTQRGLGESNRVVSTRKSTNQTALNSISKTAKTIMDLEARYKWLKEISDTANGDISGKEKIKLETYIQAAYFDRIIARANIRLLQMSNSQFELKRRDVSGKQGQSGLDLNVIDHYNGTERDAKTLSGGESFIASLSLALGLSDEIQNNAGGIRLDSMFVDEGFDSLDDTKLSQAIQALMSISQTNRLVGIISHVTGLDEKIGRKIVVTKERTGGSRAEIVLN</sequence>
<dbReference type="Pfam" id="PF13476">
    <property type="entry name" value="AAA_23"/>
    <property type="match status" value="1"/>
</dbReference>
<evidence type="ECO:0000256" key="1">
    <source>
        <dbReference type="SAM" id="Coils"/>
    </source>
</evidence>
<dbReference type="PANTHER" id="PTHR32114:SF2">
    <property type="entry name" value="ABC TRANSPORTER ABCH.3"/>
    <property type="match status" value="1"/>
</dbReference>
<dbReference type="GO" id="GO:0016887">
    <property type="term" value="F:ATP hydrolysis activity"/>
    <property type="evidence" value="ECO:0007669"/>
    <property type="project" value="InterPro"/>
</dbReference>
<dbReference type="GO" id="GO:0006302">
    <property type="term" value="P:double-strand break repair"/>
    <property type="evidence" value="ECO:0007669"/>
    <property type="project" value="InterPro"/>
</dbReference>
<protein>
    <recommendedName>
        <fullName evidence="2">Rad50/SbcC-type AAA domain-containing protein</fullName>
    </recommendedName>
</protein>
<feature type="coiled-coil region" evidence="1">
    <location>
        <begin position="319"/>
        <end position="366"/>
    </location>
</feature>
<name>A0A644T4S9_9ZZZZ</name>
<evidence type="ECO:0000313" key="3">
    <source>
        <dbReference type="EMBL" id="MPL61759.1"/>
    </source>
</evidence>
<comment type="caution">
    <text evidence="3">The sequence shown here is derived from an EMBL/GenBank/DDBJ whole genome shotgun (WGS) entry which is preliminary data.</text>
</comment>
<accession>A0A644T4S9</accession>
<evidence type="ECO:0000259" key="2">
    <source>
        <dbReference type="Pfam" id="PF13476"/>
    </source>
</evidence>
<dbReference type="InterPro" id="IPR027417">
    <property type="entry name" value="P-loop_NTPase"/>
</dbReference>
<reference evidence="3" key="1">
    <citation type="submission" date="2019-08" db="EMBL/GenBank/DDBJ databases">
        <authorList>
            <person name="Kucharzyk K."/>
            <person name="Murdoch R.W."/>
            <person name="Higgins S."/>
            <person name="Loffler F."/>
        </authorList>
    </citation>
    <scope>NUCLEOTIDE SEQUENCE</scope>
</reference>
<feature type="domain" description="Rad50/SbcC-type AAA" evidence="2">
    <location>
        <begin position="5"/>
        <end position="202"/>
    </location>
</feature>
<dbReference type="Gene3D" id="3.40.50.300">
    <property type="entry name" value="P-loop containing nucleotide triphosphate hydrolases"/>
    <property type="match status" value="2"/>
</dbReference>
<dbReference type="Pfam" id="PF13558">
    <property type="entry name" value="SbcC_Walker_B"/>
    <property type="match status" value="1"/>
</dbReference>
<dbReference type="EMBL" id="VSSQ01000015">
    <property type="protein sequence ID" value="MPL61759.1"/>
    <property type="molecule type" value="Genomic_DNA"/>
</dbReference>
<dbReference type="SUPFAM" id="SSF52540">
    <property type="entry name" value="P-loop containing nucleoside triphosphate hydrolases"/>
    <property type="match status" value="1"/>
</dbReference>
<dbReference type="InterPro" id="IPR038729">
    <property type="entry name" value="Rad50/SbcC_AAA"/>
</dbReference>
<keyword evidence="1" id="KW-0175">Coiled coil</keyword>